<accession>Q0RC66</accession>
<protein>
    <submittedName>
        <fullName evidence="3">Uncharacterized protein</fullName>
    </submittedName>
</protein>
<dbReference type="EMBL" id="CT573213">
    <property type="protein sequence ID" value="CAJ64962.1"/>
    <property type="molecule type" value="Genomic_DNA"/>
</dbReference>
<evidence type="ECO:0000256" key="1">
    <source>
        <dbReference type="SAM" id="MobiDB-lite"/>
    </source>
</evidence>
<gene>
    <name evidence="3" type="ordered locus">FRAAL6339</name>
</gene>
<keyword evidence="4" id="KW-1185">Reference proteome</keyword>
<dbReference type="KEGG" id="fal:FRAAL6339"/>
<feature type="transmembrane region" description="Helical" evidence="2">
    <location>
        <begin position="42"/>
        <end position="64"/>
    </location>
</feature>
<sequence length="122" mass="12002">MPDSYTGAGMSRRQVAAVGGGITFAMAGAAGAAGGQLGGHALWAWVCLLVAVLVGGVVTGWVAWRTTDPDPVPPPDDPPSPPPSGSPRVGDVRIGGVSASDGGQVAGVNFGQMIQHRDGAGS</sequence>
<dbReference type="HOGENOM" id="CLU_2023324_0_0_11"/>
<organism evidence="3 4">
    <name type="scientific">Frankia alni (strain DSM 45986 / CECT 9034 / ACN14a)</name>
    <dbReference type="NCBI Taxonomy" id="326424"/>
    <lineage>
        <taxon>Bacteria</taxon>
        <taxon>Bacillati</taxon>
        <taxon>Actinomycetota</taxon>
        <taxon>Actinomycetes</taxon>
        <taxon>Frankiales</taxon>
        <taxon>Frankiaceae</taxon>
        <taxon>Frankia</taxon>
    </lineage>
</organism>
<evidence type="ECO:0000256" key="2">
    <source>
        <dbReference type="SAM" id="Phobius"/>
    </source>
</evidence>
<feature type="compositionally biased region" description="Pro residues" evidence="1">
    <location>
        <begin position="70"/>
        <end position="85"/>
    </location>
</feature>
<evidence type="ECO:0000313" key="3">
    <source>
        <dbReference type="EMBL" id="CAJ64962.1"/>
    </source>
</evidence>
<name>Q0RC66_FRAAA</name>
<reference evidence="3 4" key="1">
    <citation type="journal article" date="2007" name="Genome Res.">
        <title>Genome characteristics of facultatively symbiotic Frankia sp. strains reflect host range and host plant biogeography.</title>
        <authorList>
            <person name="Normand P."/>
            <person name="Lapierre P."/>
            <person name="Tisa L.S."/>
            <person name="Gogarten J.P."/>
            <person name="Alloisio N."/>
            <person name="Bagnarol E."/>
            <person name="Bassi C.A."/>
            <person name="Berry A.M."/>
            <person name="Bickhart D.M."/>
            <person name="Choisne N."/>
            <person name="Couloux A."/>
            <person name="Cournoyer B."/>
            <person name="Cruveiller S."/>
            <person name="Daubin V."/>
            <person name="Demange N."/>
            <person name="Francino M.P."/>
            <person name="Goltsman E."/>
            <person name="Huang Y."/>
            <person name="Kopp O.R."/>
            <person name="Labarre L."/>
            <person name="Lapidus A."/>
            <person name="Lavire C."/>
            <person name="Marechal J."/>
            <person name="Martinez M."/>
            <person name="Mastronunzio J.E."/>
            <person name="Mullin B.C."/>
            <person name="Niemann J."/>
            <person name="Pujic P."/>
            <person name="Rawnsley T."/>
            <person name="Rouy Z."/>
            <person name="Schenowitz C."/>
            <person name="Sellstedt A."/>
            <person name="Tavares F."/>
            <person name="Tomkins J.P."/>
            <person name="Vallenet D."/>
            <person name="Valverde C."/>
            <person name="Wall L.G."/>
            <person name="Wang Y."/>
            <person name="Medigue C."/>
            <person name="Benson D.R."/>
        </authorList>
    </citation>
    <scope>NUCLEOTIDE SEQUENCE [LARGE SCALE GENOMIC DNA]</scope>
    <source>
        <strain evidence="4">DSM 45986 / CECT 9034 / ACN14a</strain>
    </source>
</reference>
<keyword evidence="2" id="KW-0472">Membrane</keyword>
<keyword evidence="2" id="KW-1133">Transmembrane helix</keyword>
<dbReference type="AlphaFoldDB" id="Q0RC66"/>
<proteinExistence type="predicted"/>
<feature type="region of interest" description="Disordered" evidence="1">
    <location>
        <begin position="66"/>
        <end position="104"/>
    </location>
</feature>
<dbReference type="Proteomes" id="UP000000657">
    <property type="component" value="Chromosome"/>
</dbReference>
<keyword evidence="2" id="KW-0812">Transmembrane</keyword>
<evidence type="ECO:0000313" key="4">
    <source>
        <dbReference type="Proteomes" id="UP000000657"/>
    </source>
</evidence>